<evidence type="ECO:0000256" key="1">
    <source>
        <dbReference type="ARBA" id="ARBA00004141"/>
    </source>
</evidence>
<evidence type="ECO:0000256" key="2">
    <source>
        <dbReference type="ARBA" id="ARBA00009457"/>
    </source>
</evidence>
<sequence length="355" mass="39500">MPPKESKKPENTSFKQQRLKSWQPLLTPKSVIPAFFIIGLIFIPIGAVLYIASDNVHQTVFDYTNCKNAPSTFTTPTENNGITKWKYNPDTKECTIQFQVEKSINAPVYLYYRLTNFYQNNRKYVKSFDLNQLKGDAVPSGSINSLCSPVDVPKTGVTVSINGVSVAPDADAVYYPCGLIANSLFSGVCSINDPTSTVLYNISSKGIAWPSDADKYGKSSYLTNPAFANNITTKVIPPPFWRDAFPQWKNGYTASNFPDLNTWEHFQVWMRTAGLPTFRKLYGVNSQNQLNYGLWQLVIVQNFDCDKFGGTKSIVLSSTSILGGKNYFLGSAYVVIGALCVALGIAFLIRNLKTW</sequence>
<keyword evidence="5 6" id="KW-0472">Membrane</keyword>
<dbReference type="PANTHER" id="PTHR10926">
    <property type="entry name" value="CELL CYCLE CONTROL PROTEIN 50"/>
    <property type="match status" value="1"/>
</dbReference>
<evidence type="ECO:0000256" key="7">
    <source>
        <dbReference type="SAM" id="Phobius"/>
    </source>
</evidence>
<comment type="similarity">
    <text evidence="2 6">Belongs to the CDC50/LEM3 family.</text>
</comment>
<feature type="transmembrane region" description="Helical" evidence="7">
    <location>
        <begin position="30"/>
        <end position="52"/>
    </location>
</feature>
<dbReference type="GO" id="GO:0005794">
    <property type="term" value="C:Golgi apparatus"/>
    <property type="evidence" value="ECO:0007669"/>
    <property type="project" value="TreeGrafter"/>
</dbReference>
<name>A0AAD5UAA9_9FUNG</name>
<proteinExistence type="inferred from homology"/>
<keyword evidence="3 7" id="KW-0812">Transmembrane</keyword>
<dbReference type="Pfam" id="PF03381">
    <property type="entry name" value="CDC50"/>
    <property type="match status" value="1"/>
</dbReference>
<dbReference type="PIRSF" id="PIRSF015840">
    <property type="entry name" value="DUF284_TM_euk"/>
    <property type="match status" value="1"/>
</dbReference>
<dbReference type="GO" id="GO:0045332">
    <property type="term" value="P:phospholipid translocation"/>
    <property type="evidence" value="ECO:0007669"/>
    <property type="project" value="UniProtKB-UniRule"/>
</dbReference>
<keyword evidence="9" id="KW-1185">Reference proteome</keyword>
<dbReference type="Proteomes" id="UP001210925">
    <property type="component" value="Unassembled WGS sequence"/>
</dbReference>
<comment type="subcellular location">
    <subcellularLocation>
        <location evidence="1">Membrane</location>
        <topology evidence="1">Multi-pass membrane protein</topology>
    </subcellularLocation>
</comment>
<protein>
    <submittedName>
        <fullName evidence="8">Uncharacterized protein</fullName>
    </submittedName>
</protein>
<dbReference type="EMBL" id="JADGKB010000146">
    <property type="protein sequence ID" value="KAJ3252293.1"/>
    <property type="molecule type" value="Genomic_DNA"/>
</dbReference>
<dbReference type="GO" id="GO:0005886">
    <property type="term" value="C:plasma membrane"/>
    <property type="evidence" value="ECO:0007669"/>
    <property type="project" value="TreeGrafter"/>
</dbReference>
<dbReference type="GO" id="GO:0005783">
    <property type="term" value="C:endoplasmic reticulum"/>
    <property type="evidence" value="ECO:0007669"/>
    <property type="project" value="TreeGrafter"/>
</dbReference>
<feature type="transmembrane region" description="Helical" evidence="7">
    <location>
        <begin position="327"/>
        <end position="349"/>
    </location>
</feature>
<accession>A0AAD5UAA9</accession>
<comment type="caution">
    <text evidence="8">The sequence shown here is derived from an EMBL/GenBank/DDBJ whole genome shotgun (WGS) entry which is preliminary data.</text>
</comment>
<dbReference type="AlphaFoldDB" id="A0AAD5UAA9"/>
<evidence type="ECO:0000256" key="4">
    <source>
        <dbReference type="ARBA" id="ARBA00022989"/>
    </source>
</evidence>
<evidence type="ECO:0000256" key="5">
    <source>
        <dbReference type="ARBA" id="ARBA00023136"/>
    </source>
</evidence>
<dbReference type="PANTHER" id="PTHR10926:SF0">
    <property type="entry name" value="CDC50, ISOFORM A"/>
    <property type="match status" value="1"/>
</dbReference>
<evidence type="ECO:0000256" key="6">
    <source>
        <dbReference type="PIRNR" id="PIRNR015840"/>
    </source>
</evidence>
<evidence type="ECO:0000313" key="9">
    <source>
        <dbReference type="Proteomes" id="UP001210925"/>
    </source>
</evidence>
<reference evidence="8" key="1">
    <citation type="submission" date="2020-05" db="EMBL/GenBank/DDBJ databases">
        <title>Phylogenomic resolution of chytrid fungi.</title>
        <authorList>
            <person name="Stajich J.E."/>
            <person name="Amses K."/>
            <person name="Simmons R."/>
            <person name="Seto K."/>
            <person name="Myers J."/>
            <person name="Bonds A."/>
            <person name="Quandt C.A."/>
            <person name="Barry K."/>
            <person name="Liu P."/>
            <person name="Grigoriev I."/>
            <person name="Longcore J.E."/>
            <person name="James T.Y."/>
        </authorList>
    </citation>
    <scope>NUCLEOTIDE SEQUENCE</scope>
    <source>
        <strain evidence="8">PLAUS21</strain>
    </source>
</reference>
<organism evidence="8 9">
    <name type="scientific">Boothiomyces macroporosus</name>
    <dbReference type="NCBI Taxonomy" id="261099"/>
    <lineage>
        <taxon>Eukaryota</taxon>
        <taxon>Fungi</taxon>
        <taxon>Fungi incertae sedis</taxon>
        <taxon>Chytridiomycota</taxon>
        <taxon>Chytridiomycota incertae sedis</taxon>
        <taxon>Chytridiomycetes</taxon>
        <taxon>Rhizophydiales</taxon>
        <taxon>Terramycetaceae</taxon>
        <taxon>Boothiomyces</taxon>
    </lineage>
</organism>
<keyword evidence="4 7" id="KW-1133">Transmembrane helix</keyword>
<dbReference type="InterPro" id="IPR005045">
    <property type="entry name" value="CDC50/LEM3_fam"/>
</dbReference>
<evidence type="ECO:0000313" key="8">
    <source>
        <dbReference type="EMBL" id="KAJ3252293.1"/>
    </source>
</evidence>
<gene>
    <name evidence="8" type="ORF">HK103_001638</name>
</gene>
<evidence type="ECO:0000256" key="3">
    <source>
        <dbReference type="ARBA" id="ARBA00022692"/>
    </source>
</evidence>